<dbReference type="Proteomes" id="UP000027946">
    <property type="component" value="Unassembled WGS sequence"/>
</dbReference>
<dbReference type="PANTHER" id="PTHR46663">
    <property type="entry name" value="DIGUANYLATE CYCLASE DGCT-RELATED"/>
    <property type="match status" value="1"/>
</dbReference>
<name>A0A069RCR4_PEPLI</name>
<dbReference type="eggNOG" id="COG5001">
    <property type="taxonomic scope" value="Bacteria"/>
</dbReference>
<dbReference type="FunFam" id="3.30.70.270:FF:000001">
    <property type="entry name" value="Diguanylate cyclase domain protein"/>
    <property type="match status" value="1"/>
</dbReference>
<dbReference type="Gene3D" id="3.30.70.270">
    <property type="match status" value="1"/>
</dbReference>
<feature type="domain" description="GGDEF" evidence="3">
    <location>
        <begin position="511"/>
        <end position="643"/>
    </location>
</feature>
<dbReference type="InterPro" id="IPR052163">
    <property type="entry name" value="DGC-Regulatory_Protein"/>
</dbReference>
<dbReference type="Pfam" id="PF00990">
    <property type="entry name" value="GGDEF"/>
    <property type="match status" value="1"/>
</dbReference>
<evidence type="ECO:0000313" key="4">
    <source>
        <dbReference type="EMBL" id="KDR94553.1"/>
    </source>
</evidence>
<dbReference type="InterPro" id="IPR003660">
    <property type="entry name" value="HAMP_dom"/>
</dbReference>
<dbReference type="Pfam" id="PF05228">
    <property type="entry name" value="CHASE4"/>
    <property type="match status" value="1"/>
</dbReference>
<dbReference type="InterPro" id="IPR007892">
    <property type="entry name" value="CHASE4"/>
</dbReference>
<keyword evidence="1" id="KW-0812">Transmembrane</keyword>
<protein>
    <submittedName>
        <fullName evidence="4">Putative diguanylate cyclase</fullName>
    </submittedName>
</protein>
<dbReference type="SUPFAM" id="SSF158472">
    <property type="entry name" value="HAMP domain-like"/>
    <property type="match status" value="1"/>
</dbReference>
<dbReference type="InterPro" id="IPR029787">
    <property type="entry name" value="Nucleotide_cyclase"/>
</dbReference>
<evidence type="ECO:0000313" key="5">
    <source>
        <dbReference type="Proteomes" id="UP000027946"/>
    </source>
</evidence>
<comment type="caution">
    <text evidence="4">The sequence shown here is derived from an EMBL/GenBank/DDBJ whole genome shotgun (WGS) entry which is preliminary data.</text>
</comment>
<dbReference type="STRING" id="1121324.CLIT_14c00140"/>
<feature type="domain" description="HAMP" evidence="2">
    <location>
        <begin position="291"/>
        <end position="344"/>
    </location>
</feature>
<dbReference type="CDD" id="cd01949">
    <property type="entry name" value="GGDEF"/>
    <property type="match status" value="1"/>
</dbReference>
<sequence length="643" mass="73902">MKLSDKISVIFFMEMLSLTIIIFIFSNTIFLSGFENVEIMNVKKDIARLSDELEYEINLLDSINHDYAVWDDTYEFSEHGNEDYIDSNFKYETISKQFIVDFVLITDEKIRPVFQSEYDTEDASEMPVENDIKELIDYEKLAGEVIQSGRSLKGIVKTSEGFAMVSIRPVLKSSGEGPAAGVIIMGRKLDEGEISRFAKITYLDLDVYENKQFKAIQGIENLNGVLVKMDGEIIKSYLPVETIKKDTTMVLEISSVADIYSLGAHLLKKYIYIVISMALVFAYTSNRIFEKAFTSRLMNIQRFMENMGKGKSKKNRVAVGGKDEISSLGISINLMLDRLEESHDKAVQEEQRYRLLFEHMSESFTYSKAVYSDEAKTEIVDFEIVEANSQFYNMVGAQGFEPEEKRFSQIEKNYGYPITAVTKVFKEFWSEYAGNTREIQVNMDERWYSLIIYALQAEHFGMIFWDITAIKERESDIIEMAKLDHLTNLPNRKYLAEYIELLSKEALENEKMFAVMFLDVDDFKQINDTYGHKYGDYVLKTIADIISESVRGDDFVARIGGDEFVVVMSRVRSEKDPLGLSERIQSRIHEYFSENEISKMGISIGISIFPRNGRSIEQLIENADKAMYNAKKSGKGKSELYVE</sequence>
<dbReference type="EMBL" id="JJMM01000014">
    <property type="protein sequence ID" value="KDR94553.1"/>
    <property type="molecule type" value="Genomic_DNA"/>
</dbReference>
<dbReference type="PANTHER" id="PTHR46663:SF2">
    <property type="entry name" value="GGDEF DOMAIN-CONTAINING PROTEIN"/>
    <property type="match status" value="1"/>
</dbReference>
<dbReference type="PROSITE" id="PS50885">
    <property type="entry name" value="HAMP"/>
    <property type="match status" value="1"/>
</dbReference>
<gene>
    <name evidence="4" type="ORF">CLIT_14c00140</name>
</gene>
<organism evidence="4 5">
    <name type="scientific">Peptoclostridium litorale DSM 5388</name>
    <dbReference type="NCBI Taxonomy" id="1121324"/>
    <lineage>
        <taxon>Bacteria</taxon>
        <taxon>Bacillati</taxon>
        <taxon>Bacillota</taxon>
        <taxon>Clostridia</taxon>
        <taxon>Peptostreptococcales</taxon>
        <taxon>Peptoclostridiaceae</taxon>
        <taxon>Peptoclostridium</taxon>
    </lineage>
</organism>
<dbReference type="GO" id="GO:0007165">
    <property type="term" value="P:signal transduction"/>
    <property type="evidence" value="ECO:0007669"/>
    <property type="project" value="InterPro"/>
</dbReference>
<accession>A0A069RCR4</accession>
<dbReference type="InterPro" id="IPR000160">
    <property type="entry name" value="GGDEF_dom"/>
</dbReference>
<keyword evidence="5" id="KW-1185">Reference proteome</keyword>
<reference evidence="4 5" key="1">
    <citation type="submission" date="2014-03" db="EMBL/GenBank/DDBJ databases">
        <title>Genome sequence of Clostridium litorale W6, DSM 5388.</title>
        <authorList>
            <person name="Poehlein A."/>
            <person name="Jagirdar A."/>
            <person name="Khonsari B."/>
            <person name="Chibani C.M."/>
            <person name="Gutierrez Gutierrez D.A."/>
            <person name="Davydova E."/>
            <person name="Alghaithi H.S."/>
            <person name="Nair K.P."/>
            <person name="Dhamotharan K."/>
            <person name="Chandran L."/>
            <person name="G W."/>
            <person name="Daniel R."/>
        </authorList>
    </citation>
    <scope>NUCLEOTIDE SEQUENCE [LARGE SCALE GENOMIC DNA]</scope>
    <source>
        <strain evidence="4 5">W6</strain>
    </source>
</reference>
<dbReference type="eggNOG" id="COG3322">
    <property type="taxonomic scope" value="Bacteria"/>
</dbReference>
<keyword evidence="1" id="KW-0472">Membrane</keyword>
<proteinExistence type="predicted"/>
<dbReference type="NCBIfam" id="TIGR00254">
    <property type="entry name" value="GGDEF"/>
    <property type="match status" value="1"/>
</dbReference>
<dbReference type="OrthoDB" id="9804955at2"/>
<dbReference type="SMART" id="SM00267">
    <property type="entry name" value="GGDEF"/>
    <property type="match status" value="1"/>
</dbReference>
<evidence type="ECO:0000256" key="1">
    <source>
        <dbReference type="SAM" id="Phobius"/>
    </source>
</evidence>
<keyword evidence="1" id="KW-1133">Transmembrane helix</keyword>
<dbReference type="Gene3D" id="6.10.340.10">
    <property type="match status" value="1"/>
</dbReference>
<feature type="transmembrane region" description="Helical" evidence="1">
    <location>
        <begin position="7"/>
        <end position="34"/>
    </location>
</feature>
<dbReference type="SUPFAM" id="SSF55073">
    <property type="entry name" value="Nucleotide cyclase"/>
    <property type="match status" value="1"/>
</dbReference>
<dbReference type="CDD" id="cd06225">
    <property type="entry name" value="HAMP"/>
    <property type="match status" value="1"/>
</dbReference>
<dbReference type="AlphaFoldDB" id="A0A069RCR4"/>
<dbReference type="GO" id="GO:0016020">
    <property type="term" value="C:membrane"/>
    <property type="evidence" value="ECO:0007669"/>
    <property type="project" value="InterPro"/>
</dbReference>
<evidence type="ECO:0000259" key="3">
    <source>
        <dbReference type="PROSITE" id="PS50887"/>
    </source>
</evidence>
<dbReference type="PROSITE" id="PS50887">
    <property type="entry name" value="GGDEF"/>
    <property type="match status" value="1"/>
</dbReference>
<evidence type="ECO:0000259" key="2">
    <source>
        <dbReference type="PROSITE" id="PS50885"/>
    </source>
</evidence>
<dbReference type="RefSeq" id="WP_038266380.1">
    <property type="nucleotide sequence ID" value="NZ_FSRH01000016.1"/>
</dbReference>
<dbReference type="InterPro" id="IPR043128">
    <property type="entry name" value="Rev_trsase/Diguanyl_cyclase"/>
</dbReference>